<name>A0ACB8SW45_9AGAM</name>
<dbReference type="Proteomes" id="UP000814140">
    <property type="component" value="Unassembled WGS sequence"/>
</dbReference>
<gene>
    <name evidence="1" type="ORF">BV25DRAFT_1918251</name>
</gene>
<accession>A0ACB8SW45</accession>
<dbReference type="EMBL" id="MU277223">
    <property type="protein sequence ID" value="KAI0059901.1"/>
    <property type="molecule type" value="Genomic_DNA"/>
</dbReference>
<keyword evidence="2" id="KW-1185">Reference proteome</keyword>
<protein>
    <submittedName>
        <fullName evidence="1">Uncharacterized protein</fullName>
    </submittedName>
</protein>
<evidence type="ECO:0000313" key="1">
    <source>
        <dbReference type="EMBL" id="KAI0059901.1"/>
    </source>
</evidence>
<organism evidence="1 2">
    <name type="scientific">Artomyces pyxidatus</name>
    <dbReference type="NCBI Taxonomy" id="48021"/>
    <lineage>
        <taxon>Eukaryota</taxon>
        <taxon>Fungi</taxon>
        <taxon>Dikarya</taxon>
        <taxon>Basidiomycota</taxon>
        <taxon>Agaricomycotina</taxon>
        <taxon>Agaricomycetes</taxon>
        <taxon>Russulales</taxon>
        <taxon>Auriscalpiaceae</taxon>
        <taxon>Artomyces</taxon>
    </lineage>
</organism>
<reference evidence="1" key="1">
    <citation type="submission" date="2021-03" db="EMBL/GenBank/DDBJ databases">
        <authorList>
            <consortium name="DOE Joint Genome Institute"/>
            <person name="Ahrendt S."/>
            <person name="Looney B.P."/>
            <person name="Miyauchi S."/>
            <person name="Morin E."/>
            <person name="Drula E."/>
            <person name="Courty P.E."/>
            <person name="Chicoki N."/>
            <person name="Fauchery L."/>
            <person name="Kohler A."/>
            <person name="Kuo A."/>
            <person name="Labutti K."/>
            <person name="Pangilinan J."/>
            <person name="Lipzen A."/>
            <person name="Riley R."/>
            <person name="Andreopoulos W."/>
            <person name="He G."/>
            <person name="Johnson J."/>
            <person name="Barry K.W."/>
            <person name="Grigoriev I.V."/>
            <person name="Nagy L."/>
            <person name="Hibbett D."/>
            <person name="Henrissat B."/>
            <person name="Matheny P.B."/>
            <person name="Labbe J."/>
            <person name="Martin F."/>
        </authorList>
    </citation>
    <scope>NUCLEOTIDE SEQUENCE</scope>
    <source>
        <strain evidence="1">HHB10654</strain>
    </source>
</reference>
<sequence length="403" mass="44257">MSSDMSARRHLSSSQLRLTFWNIRHPRCVPDYGSLISDHLYPVLTLLVVDSETGLPKDFILALPVPRLETLELRGLGKPWTVPPSVVPTFIGNRAPKVRSLFVCDFDIAWESLPVASASLTSLHLELPTISSPPLDGPNLPLLNYLAVVPNLRTWSLEYCLPAPITGAVHRTPDSIVKLPNVHSMALPKLRIHIDFQRADDIVSTDSDLLSTVHLSTGVAAPHIRAMKMEDMALAWRGPAVIDSTVKVSGYTATLDGVATVEAVKRMFSLSRLKALSLQVSRSGGRWEMREDGWRDLFDGSPLVRHMEIRSSLASYDDGDGESEFGTFLRALTVNNEADGGGLLFPALESMGITFDGGERCHLGQKVIGELQAIFLFALRSRRDAGVGLKILSLESREIGRHP</sequence>
<reference evidence="1" key="2">
    <citation type="journal article" date="2022" name="New Phytol.">
        <title>Evolutionary transition to the ectomycorrhizal habit in the genomes of a hyperdiverse lineage of mushroom-forming fungi.</title>
        <authorList>
            <person name="Looney B."/>
            <person name="Miyauchi S."/>
            <person name="Morin E."/>
            <person name="Drula E."/>
            <person name="Courty P.E."/>
            <person name="Kohler A."/>
            <person name="Kuo A."/>
            <person name="LaButti K."/>
            <person name="Pangilinan J."/>
            <person name="Lipzen A."/>
            <person name="Riley R."/>
            <person name="Andreopoulos W."/>
            <person name="He G."/>
            <person name="Johnson J."/>
            <person name="Nolan M."/>
            <person name="Tritt A."/>
            <person name="Barry K.W."/>
            <person name="Grigoriev I.V."/>
            <person name="Nagy L.G."/>
            <person name="Hibbett D."/>
            <person name="Henrissat B."/>
            <person name="Matheny P.B."/>
            <person name="Labbe J."/>
            <person name="Martin F.M."/>
        </authorList>
    </citation>
    <scope>NUCLEOTIDE SEQUENCE</scope>
    <source>
        <strain evidence="1">HHB10654</strain>
    </source>
</reference>
<comment type="caution">
    <text evidence="1">The sequence shown here is derived from an EMBL/GenBank/DDBJ whole genome shotgun (WGS) entry which is preliminary data.</text>
</comment>
<proteinExistence type="predicted"/>
<evidence type="ECO:0000313" key="2">
    <source>
        <dbReference type="Proteomes" id="UP000814140"/>
    </source>
</evidence>